<keyword evidence="9" id="KW-0966">Cell projection</keyword>
<comment type="caution">
    <text evidence="9">The sequence shown here is derived from an EMBL/GenBank/DDBJ whole genome shotgun (WGS) entry which is preliminary data.</text>
</comment>
<keyword evidence="5" id="KW-0574">Periplasm</keyword>
<proteinExistence type="inferred from homology"/>
<feature type="region of interest" description="Disordered" evidence="7">
    <location>
        <begin position="1"/>
        <end position="29"/>
    </location>
</feature>
<feature type="domain" description="SAF" evidence="8">
    <location>
        <begin position="155"/>
        <end position="217"/>
    </location>
</feature>
<name>A0A4Z0WK52_9GAMM</name>
<dbReference type="Proteomes" id="UP000297475">
    <property type="component" value="Unassembled WGS sequence"/>
</dbReference>
<dbReference type="GO" id="GO:0042597">
    <property type="term" value="C:periplasmic space"/>
    <property type="evidence" value="ECO:0007669"/>
    <property type="project" value="UniProtKB-SubCell"/>
</dbReference>
<dbReference type="AlphaFoldDB" id="A0A4Z0WK52"/>
<evidence type="ECO:0000256" key="6">
    <source>
        <dbReference type="ARBA" id="ARBA00025643"/>
    </source>
</evidence>
<evidence type="ECO:0000259" key="8">
    <source>
        <dbReference type="SMART" id="SM00858"/>
    </source>
</evidence>
<dbReference type="Gene3D" id="3.90.1210.10">
    <property type="entry name" value="Antifreeze-like/N-acetylneuraminic acid synthase C-terminal domain"/>
    <property type="match status" value="1"/>
</dbReference>
<comment type="subcellular location">
    <subcellularLocation>
        <location evidence="1">Periplasm</location>
    </subcellularLocation>
</comment>
<reference evidence="9 10" key="1">
    <citation type="submission" date="2019-04" db="EMBL/GenBank/DDBJ databases">
        <title>Natronospirillum operosus gen. nov., sp. nov., a haloalkaliphilic satellite isolated from decaying biomass of laboratory culture of cyanobacterium Geitlerinema sp. and proposal of Natronospirillaceae fam. nov. and Saccharospirillaceae fam. nov.</title>
        <authorList>
            <person name="Kevbrin V."/>
            <person name="Boltyanskaya Y."/>
            <person name="Koziaeva V."/>
            <person name="Grouzdev D.S."/>
            <person name="Park M."/>
            <person name="Cho J."/>
        </authorList>
    </citation>
    <scope>NUCLEOTIDE SEQUENCE [LARGE SCALE GENOMIC DNA]</scope>
    <source>
        <strain evidence="9 10">G-116</strain>
    </source>
</reference>
<dbReference type="PANTHER" id="PTHR36307:SF1">
    <property type="entry name" value="FLAGELLA BASAL BODY P-RING FORMATION PROTEIN FLGA"/>
    <property type="match status" value="1"/>
</dbReference>
<evidence type="ECO:0000256" key="4">
    <source>
        <dbReference type="ARBA" id="ARBA00022729"/>
    </source>
</evidence>
<accession>A0A4Z0WK52</accession>
<evidence type="ECO:0000256" key="1">
    <source>
        <dbReference type="ARBA" id="ARBA00004418"/>
    </source>
</evidence>
<keyword evidence="9" id="KW-0282">Flagellum</keyword>
<dbReference type="CDD" id="cd11614">
    <property type="entry name" value="SAF_CpaB_FlgA_like"/>
    <property type="match status" value="1"/>
</dbReference>
<protein>
    <recommendedName>
        <fullName evidence="3">Flagella basal body P-ring formation protein FlgA</fullName>
    </recommendedName>
</protein>
<dbReference type="Gene3D" id="2.30.30.760">
    <property type="match status" value="1"/>
</dbReference>
<dbReference type="PANTHER" id="PTHR36307">
    <property type="entry name" value="FLAGELLA BASAL BODY P-RING FORMATION PROTEIN FLGA"/>
    <property type="match status" value="1"/>
</dbReference>
<dbReference type="Pfam" id="PF13144">
    <property type="entry name" value="ChapFlgA"/>
    <property type="match status" value="1"/>
</dbReference>
<dbReference type="EMBL" id="SRMF01000001">
    <property type="protein sequence ID" value="TGG96003.1"/>
    <property type="molecule type" value="Genomic_DNA"/>
</dbReference>
<organism evidence="9 10">
    <name type="scientific">Natronospirillum operosum</name>
    <dbReference type="NCBI Taxonomy" id="2759953"/>
    <lineage>
        <taxon>Bacteria</taxon>
        <taxon>Pseudomonadati</taxon>
        <taxon>Pseudomonadota</taxon>
        <taxon>Gammaproteobacteria</taxon>
        <taxon>Oceanospirillales</taxon>
        <taxon>Natronospirillaceae</taxon>
        <taxon>Natronospirillum</taxon>
    </lineage>
</organism>
<comment type="similarity">
    <text evidence="2">Belongs to the FlgA family.</text>
</comment>
<evidence type="ECO:0000256" key="7">
    <source>
        <dbReference type="SAM" id="MobiDB-lite"/>
    </source>
</evidence>
<gene>
    <name evidence="9" type="primary">flgA</name>
    <name evidence="9" type="ORF">E4656_06295</name>
</gene>
<dbReference type="RefSeq" id="WP_135482125.1">
    <property type="nucleotide sequence ID" value="NZ_SRMF01000001.1"/>
</dbReference>
<evidence type="ECO:0000313" key="10">
    <source>
        <dbReference type="Proteomes" id="UP000297475"/>
    </source>
</evidence>
<dbReference type="InterPro" id="IPR039246">
    <property type="entry name" value="Flagellar_FlgA"/>
</dbReference>
<dbReference type="SMART" id="SM00858">
    <property type="entry name" value="SAF"/>
    <property type="match status" value="1"/>
</dbReference>
<dbReference type="GO" id="GO:0044780">
    <property type="term" value="P:bacterial-type flagellum assembly"/>
    <property type="evidence" value="ECO:0007669"/>
    <property type="project" value="InterPro"/>
</dbReference>
<evidence type="ECO:0000313" key="9">
    <source>
        <dbReference type="EMBL" id="TGG96003.1"/>
    </source>
</evidence>
<evidence type="ECO:0000256" key="3">
    <source>
        <dbReference type="ARBA" id="ARBA00014754"/>
    </source>
</evidence>
<dbReference type="NCBIfam" id="TIGR03170">
    <property type="entry name" value="flgA_cterm"/>
    <property type="match status" value="1"/>
</dbReference>
<keyword evidence="9" id="KW-0969">Cilium</keyword>
<evidence type="ECO:0000256" key="5">
    <source>
        <dbReference type="ARBA" id="ARBA00022764"/>
    </source>
</evidence>
<evidence type="ECO:0000256" key="2">
    <source>
        <dbReference type="ARBA" id="ARBA00010474"/>
    </source>
</evidence>
<dbReference type="InterPro" id="IPR013974">
    <property type="entry name" value="SAF"/>
</dbReference>
<dbReference type="InterPro" id="IPR017585">
    <property type="entry name" value="SAF_FlgA"/>
</dbReference>
<dbReference type="OrthoDB" id="1669037at2"/>
<keyword evidence="10" id="KW-1185">Reference proteome</keyword>
<sequence length="285" mass="30727">MTTISRRLHREVSPGSAHSSNPLTTPVRRPEPACLTRRVGGQVLRVGALLALSALCAALPMAAEPAEQDYASELKALLTERIVTTILAQYSGATRENISVDMTLPSTMQALAPCAIEPDVDASRDQWLGSVRLSVRCHGSPGWALNVRATSSLTLPVAALDSSLPRNHVLTENDITFRETDIAGLRQGFYLDADSVVGAALVRNLSSNQILTHRNVEVPPMIHRGDQVTILVRGSGMMISMEGTAMADGVHGRQISVRNNSSDRVIRAWVVDRGVVEVPFVARNP</sequence>
<comment type="function">
    <text evidence="6">Involved in the assembly process of the P-ring formation. It may associate with FlgF on the rod constituting a structure essential for the P-ring assembly or may act as a modulator protein for the P-ring assembly.</text>
</comment>
<keyword evidence="4" id="KW-0732">Signal</keyword>